<gene>
    <name evidence="3" type="ORF">MELIAE_LOCUS7582</name>
</gene>
<dbReference type="InterPro" id="IPR003697">
    <property type="entry name" value="Maf-like"/>
</dbReference>
<dbReference type="SUPFAM" id="SSF52972">
    <property type="entry name" value="ITPase-like"/>
    <property type="match status" value="1"/>
</dbReference>
<dbReference type="Pfam" id="PF02545">
    <property type="entry name" value="Maf"/>
    <property type="match status" value="1"/>
</dbReference>
<dbReference type="GO" id="GO:0047429">
    <property type="term" value="F:nucleoside triphosphate diphosphatase activity"/>
    <property type="evidence" value="ECO:0007669"/>
    <property type="project" value="InterPro"/>
</dbReference>
<sequence length="206" mass="23415">MFEPLLSQLNDMRIILASSSKVRQTILASTKLKFEVVPSNYEENLDPKEHTFSDFVEKTAMGKLNDVYERFKNDSRKPDIIIGVDTMVTFNGRMYGKPKDKNDAIRTITNLTQSGMPNMVYTGVAIWYKDNIYKFTEVTTVHMHKLTKEEIISYVDSGEPFGKAGSYGIQGIASTFVKRIEGDCNNVIGLPLHTLTYKLKELINQK</sequence>
<dbReference type="PANTHER" id="PTHR43213:SF5">
    <property type="entry name" value="BIFUNCTIONAL DTTP_UTP PYROPHOSPHATASE_METHYLTRANSFERASE PROTEIN-RELATED"/>
    <property type="match status" value="1"/>
</dbReference>
<name>A0A9P0FH71_BRAAE</name>
<dbReference type="OrthoDB" id="10267058at2759"/>
<evidence type="ECO:0000313" key="3">
    <source>
        <dbReference type="EMBL" id="CAH0556690.1"/>
    </source>
</evidence>
<dbReference type="CDD" id="cd00555">
    <property type="entry name" value="Maf"/>
    <property type="match status" value="1"/>
</dbReference>
<keyword evidence="4" id="KW-1185">Reference proteome</keyword>
<evidence type="ECO:0000256" key="2">
    <source>
        <dbReference type="ARBA" id="ARBA00022801"/>
    </source>
</evidence>
<dbReference type="HAMAP" id="MF_00528">
    <property type="entry name" value="Maf"/>
    <property type="match status" value="1"/>
</dbReference>
<accession>A0A9P0FH71</accession>
<dbReference type="EMBL" id="OV121136">
    <property type="protein sequence ID" value="CAH0556690.1"/>
    <property type="molecule type" value="Genomic_DNA"/>
</dbReference>
<dbReference type="AlphaFoldDB" id="A0A9P0FH71"/>
<evidence type="ECO:0000256" key="1">
    <source>
        <dbReference type="ARBA" id="ARBA00001968"/>
    </source>
</evidence>
<organism evidence="3 4">
    <name type="scientific">Brassicogethes aeneus</name>
    <name type="common">Rape pollen beetle</name>
    <name type="synonym">Meligethes aeneus</name>
    <dbReference type="NCBI Taxonomy" id="1431903"/>
    <lineage>
        <taxon>Eukaryota</taxon>
        <taxon>Metazoa</taxon>
        <taxon>Ecdysozoa</taxon>
        <taxon>Arthropoda</taxon>
        <taxon>Hexapoda</taxon>
        <taxon>Insecta</taxon>
        <taxon>Pterygota</taxon>
        <taxon>Neoptera</taxon>
        <taxon>Endopterygota</taxon>
        <taxon>Coleoptera</taxon>
        <taxon>Polyphaga</taxon>
        <taxon>Cucujiformia</taxon>
        <taxon>Nitidulidae</taxon>
        <taxon>Meligethinae</taxon>
        <taxon>Brassicogethes</taxon>
    </lineage>
</organism>
<keyword evidence="2" id="KW-0378">Hydrolase</keyword>
<evidence type="ECO:0000313" key="4">
    <source>
        <dbReference type="Proteomes" id="UP001154078"/>
    </source>
</evidence>
<dbReference type="InterPro" id="IPR029001">
    <property type="entry name" value="ITPase-like_fam"/>
</dbReference>
<protein>
    <submittedName>
        <fullName evidence="3">Uncharacterized protein</fullName>
    </submittedName>
</protein>
<dbReference type="PIRSF" id="PIRSF006305">
    <property type="entry name" value="Maf"/>
    <property type="match status" value="1"/>
</dbReference>
<dbReference type="NCBIfam" id="TIGR00172">
    <property type="entry name" value="maf"/>
    <property type="match status" value="1"/>
</dbReference>
<proteinExistence type="inferred from homology"/>
<reference evidence="3" key="1">
    <citation type="submission" date="2021-12" db="EMBL/GenBank/DDBJ databases">
        <authorList>
            <person name="King R."/>
        </authorList>
    </citation>
    <scope>NUCLEOTIDE SEQUENCE</scope>
</reference>
<dbReference type="Proteomes" id="UP001154078">
    <property type="component" value="Chromosome 5"/>
</dbReference>
<comment type="cofactor">
    <cofactor evidence="1">
        <name>a divalent metal cation</name>
        <dbReference type="ChEBI" id="CHEBI:60240"/>
    </cofactor>
</comment>
<dbReference type="Gene3D" id="3.90.950.10">
    <property type="match status" value="1"/>
</dbReference>
<dbReference type="PANTHER" id="PTHR43213">
    <property type="entry name" value="BIFUNCTIONAL DTTP/UTP PYROPHOSPHATASE/METHYLTRANSFERASE PROTEIN-RELATED"/>
    <property type="match status" value="1"/>
</dbReference>